<organism evidence="1 2">
    <name type="scientific">Candidatus Sysuiplasma superficiale</name>
    <dbReference type="NCBI Taxonomy" id="2823368"/>
    <lineage>
        <taxon>Archaea</taxon>
        <taxon>Methanobacteriati</taxon>
        <taxon>Thermoplasmatota</taxon>
        <taxon>Thermoplasmata</taxon>
        <taxon>Candidatus Sysuiplasmatales</taxon>
        <taxon>Candidatus Sysuiplasmataceae</taxon>
        <taxon>Candidatus Sysuiplasma</taxon>
    </lineage>
</organism>
<dbReference type="InterPro" id="IPR010419">
    <property type="entry name" value="CO_DH_gsu"/>
</dbReference>
<dbReference type="CDD" id="cd05018">
    <property type="entry name" value="CoxG"/>
    <property type="match status" value="1"/>
</dbReference>
<evidence type="ECO:0000313" key="2">
    <source>
        <dbReference type="Proteomes" id="UP000716004"/>
    </source>
</evidence>
<protein>
    <submittedName>
        <fullName evidence="1">Carbon monoxide dehydrogenase subunit G</fullName>
    </submittedName>
</protein>
<dbReference type="Proteomes" id="UP000716004">
    <property type="component" value="Unassembled WGS sequence"/>
</dbReference>
<dbReference type="PANTHER" id="PTHR38588">
    <property type="entry name" value="BLL0334 PROTEIN"/>
    <property type="match status" value="1"/>
</dbReference>
<comment type="caution">
    <text evidence="1">The sequence shown here is derived from an EMBL/GenBank/DDBJ whole genome shotgun (WGS) entry which is preliminary data.</text>
</comment>
<dbReference type="EMBL" id="JAGVSJ010000006">
    <property type="protein sequence ID" value="MBX8631589.1"/>
    <property type="molecule type" value="Genomic_DNA"/>
</dbReference>
<evidence type="ECO:0000313" key="1">
    <source>
        <dbReference type="EMBL" id="MBX8631589.1"/>
    </source>
</evidence>
<accession>A0A8J8CAY1</accession>
<dbReference type="AlphaFoldDB" id="A0A8J8CAY1"/>
<dbReference type="SUPFAM" id="SSF55961">
    <property type="entry name" value="Bet v1-like"/>
    <property type="match status" value="1"/>
</dbReference>
<sequence>MKFTGEFEVKADAGSVFDFLTDAHRMASLVPDVENMEVTESGDIRMTVRVGLSFIKGRFNLRMRILNRIPKSHAEIQGNGSGSGSSVDFHGYCDISEEQGRSRVKWSADVTIGGLAATMGSRMVQNASEKYIAQLVESFRKAFEK</sequence>
<dbReference type="InterPro" id="IPR023393">
    <property type="entry name" value="START-like_dom_sf"/>
</dbReference>
<name>A0A8J8CAY1_9ARCH</name>
<dbReference type="PANTHER" id="PTHR38588:SF1">
    <property type="entry name" value="BLL0334 PROTEIN"/>
    <property type="match status" value="1"/>
</dbReference>
<dbReference type="Pfam" id="PF06240">
    <property type="entry name" value="COXG"/>
    <property type="match status" value="1"/>
</dbReference>
<gene>
    <name evidence="1" type="ORF">J9259_03585</name>
</gene>
<reference evidence="1" key="1">
    <citation type="submission" date="2021-04" db="EMBL/GenBank/DDBJ databases">
        <title>Genomic insights into ecological role and evolution of a novel Thermoplasmata order Candidatus Sysuiplasmatales.</title>
        <authorList>
            <person name="Yuan Y."/>
        </authorList>
    </citation>
    <scope>NUCLEOTIDE SEQUENCE</scope>
    <source>
        <strain evidence="1">YP2-bin.285</strain>
    </source>
</reference>
<dbReference type="Gene3D" id="3.30.530.20">
    <property type="match status" value="1"/>
</dbReference>
<proteinExistence type="predicted"/>